<organism evidence="1 2">
    <name type="scientific">Austropuccinia psidii MF-1</name>
    <dbReference type="NCBI Taxonomy" id="1389203"/>
    <lineage>
        <taxon>Eukaryota</taxon>
        <taxon>Fungi</taxon>
        <taxon>Dikarya</taxon>
        <taxon>Basidiomycota</taxon>
        <taxon>Pucciniomycotina</taxon>
        <taxon>Pucciniomycetes</taxon>
        <taxon>Pucciniales</taxon>
        <taxon>Sphaerophragmiaceae</taxon>
        <taxon>Austropuccinia</taxon>
    </lineage>
</organism>
<sequence>MIKTMEGMVREFFEYYLELKDGDGLAHDWCTLLPALELEYKTSIYDSPNQTPDIIEKGLNPKLPQDSLRKDLVEINPKASTFKGILDKARKHAVRCMEDSFTYDKEKWDKSNVNPELKVGDLVALSTTNFDKMKGGKKLKDSFAGPFVIIALHGKNAV</sequence>
<dbReference type="Proteomes" id="UP000765509">
    <property type="component" value="Unassembled WGS sequence"/>
</dbReference>
<dbReference type="EMBL" id="AVOT02081051">
    <property type="protein sequence ID" value="MBW0567552.1"/>
    <property type="molecule type" value="Genomic_DNA"/>
</dbReference>
<gene>
    <name evidence="1" type="ORF">O181_107267</name>
</gene>
<accession>A0A9Q3JRY4</accession>
<evidence type="ECO:0000313" key="1">
    <source>
        <dbReference type="EMBL" id="MBW0567552.1"/>
    </source>
</evidence>
<name>A0A9Q3JRY4_9BASI</name>
<comment type="caution">
    <text evidence="1">The sequence shown here is derived from an EMBL/GenBank/DDBJ whole genome shotgun (WGS) entry which is preliminary data.</text>
</comment>
<dbReference type="AlphaFoldDB" id="A0A9Q3JRY4"/>
<evidence type="ECO:0000313" key="2">
    <source>
        <dbReference type="Proteomes" id="UP000765509"/>
    </source>
</evidence>
<dbReference type="OrthoDB" id="3158924at2759"/>
<keyword evidence="2" id="KW-1185">Reference proteome</keyword>
<protein>
    <submittedName>
        <fullName evidence="1">Uncharacterized protein</fullName>
    </submittedName>
</protein>
<proteinExistence type="predicted"/>
<reference evidence="1" key="1">
    <citation type="submission" date="2021-03" db="EMBL/GenBank/DDBJ databases">
        <title>Draft genome sequence of rust myrtle Austropuccinia psidii MF-1, a brazilian biotype.</title>
        <authorList>
            <person name="Quecine M.C."/>
            <person name="Pachon D.M.R."/>
            <person name="Bonatelli M.L."/>
            <person name="Correr F.H."/>
            <person name="Franceschini L.M."/>
            <person name="Leite T.F."/>
            <person name="Margarido G.R.A."/>
            <person name="Almeida C.A."/>
            <person name="Ferrarezi J.A."/>
            <person name="Labate C.A."/>
        </authorList>
    </citation>
    <scope>NUCLEOTIDE SEQUENCE</scope>
    <source>
        <strain evidence="1">MF-1</strain>
    </source>
</reference>